<dbReference type="InterPro" id="IPR029069">
    <property type="entry name" value="HotDog_dom_sf"/>
</dbReference>
<dbReference type="NCBIfam" id="TIGR02286">
    <property type="entry name" value="PaaD"/>
    <property type="match status" value="1"/>
</dbReference>
<comment type="caution">
    <text evidence="3">The sequence shown here is derived from an EMBL/GenBank/DDBJ whole genome shotgun (WGS) entry which is preliminary data.</text>
</comment>
<dbReference type="EMBL" id="JAUZEE010000001">
    <property type="protein sequence ID" value="MDP4299205.1"/>
    <property type="molecule type" value="Genomic_DNA"/>
</dbReference>
<dbReference type="Gene3D" id="3.10.129.10">
    <property type="entry name" value="Hotdog Thioesterase"/>
    <property type="match status" value="1"/>
</dbReference>
<evidence type="ECO:0000256" key="1">
    <source>
        <dbReference type="ARBA" id="ARBA00022801"/>
    </source>
</evidence>
<dbReference type="InterPro" id="IPR003736">
    <property type="entry name" value="PAAI_dom"/>
</dbReference>
<evidence type="ECO:0000259" key="2">
    <source>
        <dbReference type="Pfam" id="PF03061"/>
    </source>
</evidence>
<gene>
    <name evidence="3" type="primary">paaI</name>
    <name evidence="3" type="ORF">Q8X39_01020</name>
</gene>
<evidence type="ECO:0000313" key="3">
    <source>
        <dbReference type="EMBL" id="MDP4299205.1"/>
    </source>
</evidence>
<dbReference type="PANTHER" id="PTHR42856:SF1">
    <property type="entry name" value="ACYL-COENZYME A THIOESTERASE PAAI"/>
    <property type="match status" value="1"/>
</dbReference>
<dbReference type="PANTHER" id="PTHR42856">
    <property type="entry name" value="ACYL-COENZYME A THIOESTERASE PAAI"/>
    <property type="match status" value="1"/>
</dbReference>
<organism evidence="3 4">
    <name type="scientific">Leptothrix discophora</name>
    <dbReference type="NCBI Taxonomy" id="89"/>
    <lineage>
        <taxon>Bacteria</taxon>
        <taxon>Pseudomonadati</taxon>
        <taxon>Pseudomonadota</taxon>
        <taxon>Betaproteobacteria</taxon>
        <taxon>Burkholderiales</taxon>
        <taxon>Sphaerotilaceae</taxon>
        <taxon>Leptothrix</taxon>
    </lineage>
</organism>
<proteinExistence type="predicted"/>
<dbReference type="Proteomes" id="UP001235760">
    <property type="component" value="Unassembled WGS sequence"/>
</dbReference>
<dbReference type="CDD" id="cd03443">
    <property type="entry name" value="PaaI_thioesterase"/>
    <property type="match status" value="1"/>
</dbReference>
<dbReference type="NCBIfam" id="TIGR00369">
    <property type="entry name" value="unchar_dom_1"/>
    <property type="match status" value="1"/>
</dbReference>
<dbReference type="Pfam" id="PF03061">
    <property type="entry name" value="4HBT"/>
    <property type="match status" value="1"/>
</dbReference>
<dbReference type="RefSeq" id="WP_305747769.1">
    <property type="nucleotide sequence ID" value="NZ_JAUZEE010000001.1"/>
</dbReference>
<reference evidence="3 4" key="1">
    <citation type="submission" date="2023-08" db="EMBL/GenBank/DDBJ databases">
        <authorList>
            <person name="Roldan D.M."/>
            <person name="Menes R.J."/>
        </authorList>
    </citation>
    <scope>NUCLEOTIDE SEQUENCE [LARGE SCALE GENOMIC DNA]</scope>
    <source>
        <strain evidence="3 4">CCM 2812</strain>
    </source>
</reference>
<feature type="domain" description="Thioesterase" evidence="2">
    <location>
        <begin position="52"/>
        <end position="124"/>
    </location>
</feature>
<keyword evidence="4" id="KW-1185">Reference proteome</keyword>
<accession>A0ABT9FYI0</accession>
<sequence>MTPQQTADHVREGMYANDRAAQALGLAITAIAPGSATVEMTVRADMLNGFATCHGGLVATLADTAFAYACNAANEATVASGFSIDIVAPSHEGDRLTAVAREIQRAGRTGVYDIEVRNQKGALIAVFRGKSYAMKGRQTVPLAADAAAT</sequence>
<dbReference type="InterPro" id="IPR052723">
    <property type="entry name" value="Acyl-CoA_thioesterase_PaaI"/>
</dbReference>
<evidence type="ECO:0000313" key="4">
    <source>
        <dbReference type="Proteomes" id="UP001235760"/>
    </source>
</evidence>
<dbReference type="SUPFAM" id="SSF54637">
    <property type="entry name" value="Thioesterase/thiol ester dehydrase-isomerase"/>
    <property type="match status" value="1"/>
</dbReference>
<protein>
    <submittedName>
        <fullName evidence="3">Hydroxyphenylacetyl-CoA thioesterase PaaI</fullName>
        <ecNumber evidence="3">3.1.2.-</ecNumber>
    </submittedName>
</protein>
<dbReference type="EC" id="3.1.2.-" evidence="3"/>
<keyword evidence="1 3" id="KW-0378">Hydrolase</keyword>
<dbReference type="GO" id="GO:0016787">
    <property type="term" value="F:hydrolase activity"/>
    <property type="evidence" value="ECO:0007669"/>
    <property type="project" value="UniProtKB-KW"/>
</dbReference>
<name>A0ABT9FYI0_LEPDI</name>
<dbReference type="InterPro" id="IPR011973">
    <property type="entry name" value="PaaD"/>
</dbReference>
<dbReference type="InterPro" id="IPR006683">
    <property type="entry name" value="Thioestr_dom"/>
</dbReference>